<protein>
    <recommendedName>
        <fullName evidence="3">glucuronosyltransferase</fullName>
        <ecNumber evidence="3">2.4.1.17</ecNumber>
    </recommendedName>
</protein>
<keyword evidence="9 11" id="KW-0472">Membrane</keyword>
<evidence type="ECO:0000313" key="13">
    <source>
        <dbReference type="WBParaSite" id="L893_g597.t1"/>
    </source>
</evidence>
<evidence type="ECO:0000256" key="3">
    <source>
        <dbReference type="ARBA" id="ARBA00012544"/>
    </source>
</evidence>
<keyword evidence="4" id="KW-0328">Glycosyltransferase</keyword>
<dbReference type="EC" id="2.4.1.17" evidence="3"/>
<dbReference type="PANTHER" id="PTHR48043">
    <property type="entry name" value="EG:EG0003.4 PROTEIN-RELATED"/>
    <property type="match status" value="1"/>
</dbReference>
<accession>A0A1I8AHY5</accession>
<dbReference type="Pfam" id="PF00201">
    <property type="entry name" value="UDPGT"/>
    <property type="match status" value="1"/>
</dbReference>
<reference evidence="13" key="1">
    <citation type="submission" date="2016-11" db="UniProtKB">
        <authorList>
            <consortium name="WormBaseParasite"/>
        </authorList>
    </citation>
    <scope>IDENTIFICATION</scope>
</reference>
<dbReference type="CDD" id="cd03784">
    <property type="entry name" value="GT1_Gtf-like"/>
    <property type="match status" value="1"/>
</dbReference>
<evidence type="ECO:0000256" key="1">
    <source>
        <dbReference type="ARBA" id="ARBA00004167"/>
    </source>
</evidence>
<keyword evidence="6 11" id="KW-0812">Transmembrane</keyword>
<dbReference type="SUPFAM" id="SSF53756">
    <property type="entry name" value="UDP-Glycosyltransferase/glycogen phosphorylase"/>
    <property type="match status" value="1"/>
</dbReference>
<dbReference type="Gene3D" id="3.40.50.2000">
    <property type="entry name" value="Glycogen Phosphorylase B"/>
    <property type="match status" value="1"/>
</dbReference>
<dbReference type="GO" id="GO:0015020">
    <property type="term" value="F:glucuronosyltransferase activity"/>
    <property type="evidence" value="ECO:0007669"/>
    <property type="project" value="UniProtKB-EC"/>
</dbReference>
<evidence type="ECO:0000256" key="9">
    <source>
        <dbReference type="ARBA" id="ARBA00023136"/>
    </source>
</evidence>
<evidence type="ECO:0000256" key="4">
    <source>
        <dbReference type="ARBA" id="ARBA00022676"/>
    </source>
</evidence>
<dbReference type="InterPro" id="IPR002213">
    <property type="entry name" value="UDP_glucos_trans"/>
</dbReference>
<evidence type="ECO:0000256" key="6">
    <source>
        <dbReference type="ARBA" id="ARBA00022692"/>
    </source>
</evidence>
<dbReference type="PANTHER" id="PTHR48043:SF23">
    <property type="entry name" value="UDP-GLUCURONOSYLTRANSFERASE"/>
    <property type="match status" value="1"/>
</dbReference>
<dbReference type="WBParaSite" id="L893_g597.t1">
    <property type="protein sequence ID" value="L893_g597.t1"/>
    <property type="gene ID" value="L893_g597"/>
</dbReference>
<comment type="subcellular location">
    <subcellularLocation>
        <location evidence="1">Membrane</location>
        <topology evidence="1">Single-pass membrane protein</topology>
    </subcellularLocation>
</comment>
<evidence type="ECO:0000256" key="5">
    <source>
        <dbReference type="ARBA" id="ARBA00022679"/>
    </source>
</evidence>
<dbReference type="FunFam" id="3.40.50.2000:FF:000038">
    <property type="entry name" value="UDP-GlucuronosylTransferase"/>
    <property type="match status" value="1"/>
</dbReference>
<evidence type="ECO:0000256" key="10">
    <source>
        <dbReference type="ARBA" id="ARBA00047475"/>
    </source>
</evidence>
<comment type="similarity">
    <text evidence="2">Belongs to the UDP-glycosyltransferase family.</text>
</comment>
<evidence type="ECO:0000256" key="7">
    <source>
        <dbReference type="ARBA" id="ARBA00022729"/>
    </source>
</evidence>
<dbReference type="GO" id="GO:0016020">
    <property type="term" value="C:membrane"/>
    <property type="evidence" value="ECO:0007669"/>
    <property type="project" value="UniProtKB-SubCell"/>
</dbReference>
<evidence type="ECO:0000256" key="8">
    <source>
        <dbReference type="ARBA" id="ARBA00022989"/>
    </source>
</evidence>
<dbReference type="AlphaFoldDB" id="A0A1I8AHY5"/>
<comment type="catalytic activity">
    <reaction evidence="10">
        <text>glucuronate acceptor + UDP-alpha-D-glucuronate = acceptor beta-D-glucuronoside + UDP + H(+)</text>
        <dbReference type="Rhea" id="RHEA:21032"/>
        <dbReference type="ChEBI" id="CHEBI:15378"/>
        <dbReference type="ChEBI" id="CHEBI:58052"/>
        <dbReference type="ChEBI" id="CHEBI:58223"/>
        <dbReference type="ChEBI" id="CHEBI:132367"/>
        <dbReference type="ChEBI" id="CHEBI:132368"/>
        <dbReference type="EC" id="2.4.1.17"/>
    </reaction>
</comment>
<proteinExistence type="inferred from homology"/>
<dbReference type="Proteomes" id="UP000095287">
    <property type="component" value="Unplaced"/>
</dbReference>
<sequence length="474" mass="53019">TVFLPLLSPNVKTNGTKLAKTVTCPAAPGVPELFEGDEHISATWTQSFENPIAQYFQTLKFIADTQAKQCAFTIQQDELLEQLRNEKFDLGITEVFDACGLGLFEVLGIKAHIVTCSTIMFEGVAKHIGLDLSPSYVPSSISTQSDQMSYLDRWNNFVSGESFNAFYDRVASQEHKMFQKKFGDDFISLDEKIAQASFAFVNADPLVDFPRTINAKVVYVGGIAVKETKPLDKYWEDIMNLRKDAFIVSFGMYVQGYTMPEPMKKALLAAFKEFPHVTFIWKYEKEEDEIAKGLDNVLTFKSIPQGDLLAHKNLRGFLTHGGMNSVTEASHRGVPLITVPILGDQMRNAKMVERMGTAIHLHKSDLANADKVIDAFRKLLTNESYSIEAKRVAAMIANRPIPVKTLLVRHVEFAAQFGQLKKLDSVGRTQSFIVYHSLDIWGAIVLALATIVFVLLKIVLVLLRKLLASKPKKD</sequence>
<organism evidence="12 13">
    <name type="scientific">Steinernema glaseri</name>
    <dbReference type="NCBI Taxonomy" id="37863"/>
    <lineage>
        <taxon>Eukaryota</taxon>
        <taxon>Metazoa</taxon>
        <taxon>Ecdysozoa</taxon>
        <taxon>Nematoda</taxon>
        <taxon>Chromadorea</taxon>
        <taxon>Rhabditida</taxon>
        <taxon>Tylenchina</taxon>
        <taxon>Panagrolaimomorpha</taxon>
        <taxon>Strongyloidoidea</taxon>
        <taxon>Steinernematidae</taxon>
        <taxon>Steinernema</taxon>
    </lineage>
</organism>
<keyword evidence="12" id="KW-1185">Reference proteome</keyword>
<keyword evidence="7" id="KW-0732">Signal</keyword>
<keyword evidence="8 11" id="KW-1133">Transmembrane helix</keyword>
<evidence type="ECO:0000256" key="2">
    <source>
        <dbReference type="ARBA" id="ARBA00009995"/>
    </source>
</evidence>
<dbReference type="InterPro" id="IPR050271">
    <property type="entry name" value="UDP-glycosyltransferase"/>
</dbReference>
<feature type="transmembrane region" description="Helical" evidence="11">
    <location>
        <begin position="440"/>
        <end position="463"/>
    </location>
</feature>
<evidence type="ECO:0000313" key="12">
    <source>
        <dbReference type="Proteomes" id="UP000095287"/>
    </source>
</evidence>
<evidence type="ECO:0000256" key="11">
    <source>
        <dbReference type="SAM" id="Phobius"/>
    </source>
</evidence>
<keyword evidence="5" id="KW-0808">Transferase</keyword>
<name>A0A1I8AHY5_9BILA</name>